<feature type="compositionally biased region" description="Acidic residues" evidence="1">
    <location>
        <begin position="223"/>
        <end position="251"/>
    </location>
</feature>
<name>A0A1J6KIR3_NICAT</name>
<protein>
    <submittedName>
        <fullName evidence="2">Uncharacterized protein</fullName>
    </submittedName>
</protein>
<dbReference type="Proteomes" id="UP000187609">
    <property type="component" value="Unassembled WGS sequence"/>
</dbReference>
<feature type="compositionally biased region" description="Polar residues" evidence="1">
    <location>
        <begin position="100"/>
        <end position="115"/>
    </location>
</feature>
<feature type="compositionally biased region" description="Basic and acidic residues" evidence="1">
    <location>
        <begin position="44"/>
        <end position="70"/>
    </location>
</feature>
<proteinExistence type="predicted"/>
<keyword evidence="3" id="KW-1185">Reference proteome</keyword>
<dbReference type="Gramene" id="OIT22683">
    <property type="protein sequence ID" value="OIT22683"/>
    <property type="gene ID" value="A4A49_30161"/>
</dbReference>
<sequence>MKMSNKPDDHSHKEQRLNEISLQKYQEANQDQRAKASDGIVIKEPTEVQKIHMMEDVPGKGKNKVEEETIRNNNYKFGQDITKKKRSKARKKNQNNNNKEIQIQNTFLEEGQPSNKKADTVHKSSEQKASNKEDNITLLDNDQKSRHSFQRDFNNDKDTTKLTDEEANSRKDTEANNTKNNQLIDPGDVHNTYLKLISGTSLEEDKESEDMYITNNSHMAESSFEDDGEEDSTEDGDYDDEMSTEESDEFESVYSESFQTEDQPINHTTDEYAAQLIETFNSNALVVVNVSSKIDKIVERNHLSPRGRGRGRSNAFGGRHNSRGRGGRFTYQQAVVIPQEQNLSN</sequence>
<feature type="region of interest" description="Disordered" evidence="1">
    <location>
        <begin position="1"/>
        <end position="187"/>
    </location>
</feature>
<evidence type="ECO:0000313" key="3">
    <source>
        <dbReference type="Proteomes" id="UP000187609"/>
    </source>
</evidence>
<feature type="region of interest" description="Disordered" evidence="1">
    <location>
        <begin position="301"/>
        <end position="332"/>
    </location>
</feature>
<dbReference type="EMBL" id="MJEQ01003552">
    <property type="protein sequence ID" value="OIT22683.1"/>
    <property type="molecule type" value="Genomic_DNA"/>
</dbReference>
<organism evidence="2 3">
    <name type="scientific">Nicotiana attenuata</name>
    <name type="common">Coyote tobacco</name>
    <dbReference type="NCBI Taxonomy" id="49451"/>
    <lineage>
        <taxon>Eukaryota</taxon>
        <taxon>Viridiplantae</taxon>
        <taxon>Streptophyta</taxon>
        <taxon>Embryophyta</taxon>
        <taxon>Tracheophyta</taxon>
        <taxon>Spermatophyta</taxon>
        <taxon>Magnoliopsida</taxon>
        <taxon>eudicotyledons</taxon>
        <taxon>Gunneridae</taxon>
        <taxon>Pentapetalae</taxon>
        <taxon>asterids</taxon>
        <taxon>lamiids</taxon>
        <taxon>Solanales</taxon>
        <taxon>Solanaceae</taxon>
        <taxon>Nicotianoideae</taxon>
        <taxon>Nicotianeae</taxon>
        <taxon>Nicotiana</taxon>
    </lineage>
</organism>
<evidence type="ECO:0000256" key="1">
    <source>
        <dbReference type="SAM" id="MobiDB-lite"/>
    </source>
</evidence>
<feature type="compositionally biased region" description="Basic and acidic residues" evidence="1">
    <location>
        <begin position="116"/>
        <end position="174"/>
    </location>
</feature>
<feature type="compositionally biased region" description="Polar residues" evidence="1">
    <location>
        <begin position="18"/>
        <end position="29"/>
    </location>
</feature>
<feature type="compositionally biased region" description="Polar residues" evidence="1">
    <location>
        <begin position="254"/>
        <end position="264"/>
    </location>
</feature>
<reference evidence="2" key="1">
    <citation type="submission" date="2016-11" db="EMBL/GenBank/DDBJ databases">
        <title>The genome of Nicotiana attenuata.</title>
        <authorList>
            <person name="Xu S."/>
            <person name="Brockmoeller T."/>
            <person name="Gaquerel E."/>
            <person name="Navarro A."/>
            <person name="Kuhl H."/>
            <person name="Gase K."/>
            <person name="Ling Z."/>
            <person name="Zhou W."/>
            <person name="Kreitzer C."/>
            <person name="Stanke M."/>
            <person name="Tang H."/>
            <person name="Lyons E."/>
            <person name="Pandey P."/>
            <person name="Pandey S.P."/>
            <person name="Timmermann B."/>
            <person name="Baldwin I.T."/>
        </authorList>
    </citation>
    <scope>NUCLEOTIDE SEQUENCE [LARGE SCALE GENOMIC DNA]</scope>
    <source>
        <strain evidence="2">UT</strain>
    </source>
</reference>
<feature type="region of interest" description="Disordered" evidence="1">
    <location>
        <begin position="218"/>
        <end position="264"/>
    </location>
</feature>
<gene>
    <name evidence="2" type="ORF">A4A49_30161</name>
</gene>
<feature type="compositionally biased region" description="Basic residues" evidence="1">
    <location>
        <begin position="83"/>
        <end position="93"/>
    </location>
</feature>
<accession>A0A1J6KIR3</accession>
<feature type="compositionally biased region" description="Basic and acidic residues" evidence="1">
    <location>
        <begin position="1"/>
        <end position="17"/>
    </location>
</feature>
<comment type="caution">
    <text evidence="2">The sequence shown here is derived from an EMBL/GenBank/DDBJ whole genome shotgun (WGS) entry which is preliminary data.</text>
</comment>
<dbReference type="AlphaFoldDB" id="A0A1J6KIR3"/>
<evidence type="ECO:0000313" key="2">
    <source>
        <dbReference type="EMBL" id="OIT22683.1"/>
    </source>
</evidence>